<protein>
    <submittedName>
        <fullName evidence="1">Uncharacterized protein</fullName>
    </submittedName>
</protein>
<comment type="caution">
    <text evidence="1">The sequence shown here is derived from an EMBL/GenBank/DDBJ whole genome shotgun (WGS) entry which is preliminary data.</text>
</comment>
<name>A0ACC1PJI4_9APHY</name>
<organism evidence="1 2">
    <name type="scientific">Trametes sanguinea</name>
    <dbReference type="NCBI Taxonomy" id="158606"/>
    <lineage>
        <taxon>Eukaryota</taxon>
        <taxon>Fungi</taxon>
        <taxon>Dikarya</taxon>
        <taxon>Basidiomycota</taxon>
        <taxon>Agaricomycotina</taxon>
        <taxon>Agaricomycetes</taxon>
        <taxon>Polyporales</taxon>
        <taxon>Polyporaceae</taxon>
        <taxon>Trametes</taxon>
    </lineage>
</organism>
<accession>A0ACC1PJI4</accession>
<evidence type="ECO:0000313" key="2">
    <source>
        <dbReference type="Proteomes" id="UP001144978"/>
    </source>
</evidence>
<keyword evidence="2" id="KW-1185">Reference proteome</keyword>
<gene>
    <name evidence="1" type="ORF">NUW54_g7573</name>
</gene>
<dbReference type="EMBL" id="JANSHE010002196">
    <property type="protein sequence ID" value="KAJ2994299.1"/>
    <property type="molecule type" value="Genomic_DNA"/>
</dbReference>
<evidence type="ECO:0000313" key="1">
    <source>
        <dbReference type="EMBL" id="KAJ2994299.1"/>
    </source>
</evidence>
<sequence>MRPVSGAYSAAQVPGAKTLRRELRETMLHKLVCLPYDDWMDAFLQPQPGDAPIDDNAFQGLFDSVPLTKGETEMYDPFVKAVNEAGILEGFVLAKTYSKADPTDKDGLKADGGMYAAGSPAVTEERTDWATVEVFIECKTSNSCDPYDEQTETGFPYADPRRDALGQITTYASHVFKYQQRTHHFSLVLFGSFARLGRWDRSGIVFSSKFDYKKEPAKLARFFTRVARATAEARGHDLTATRVVQGSADHELLVAWKTKELAEDDYAGRRFVKTLKDDWPWWRLRVQDGEHGEGEFLVGEPTFTQPGVVGRGTRGYIALCVSDPDTPLVYLKNCWRVVHDRTELEGNILSYLNEKDVANVPTALYHGDVPGQRSISQTFLGRTKVATRAGPVQVDAAQAPEEVMTGATQDTAQNDGVKNCPMKTHQHYRLVVKEVGMPLEEFPCGEVLVTVIIDAINAHEDAYNKAQIMHRDISVGNILMVPYRIGEKTYYQGLLGDWELSKRLEDMTKEARHPDRTGTWQFMSVNTLKQPKSHVQIADELESFLHVMIYCAIRYLPHTCKNVGDFLYHYFDDGTRRADAEGEYTCGAHKNFVVSTGRLQTHSFDPIIFLRHPLETPNADETPDPACSDSSKQEHPGPSSDSSLTTNASKKVSVIPPEKRHPINNIFATLLGWFSARYHLLDADADDAAAKLDSNGQKKEIPPIGTPAYRRYMRNTVLQSSSMFNPPPPHNRKAEVVAAANNLQSHTAMLRLLATETDGGAKDWPGPEDKMPDQLDPNYNPNKPEKTKRAAPEDEGRAPPPSKRLRSLASQA</sequence>
<dbReference type="Proteomes" id="UP001144978">
    <property type="component" value="Unassembled WGS sequence"/>
</dbReference>
<reference evidence="1" key="1">
    <citation type="submission" date="2022-08" db="EMBL/GenBank/DDBJ databases">
        <title>Genome Sequence of Pycnoporus sanguineus.</title>
        <authorList>
            <person name="Buettner E."/>
        </authorList>
    </citation>
    <scope>NUCLEOTIDE SEQUENCE</scope>
    <source>
        <strain evidence="1">CG-C14</strain>
    </source>
</reference>
<proteinExistence type="predicted"/>